<dbReference type="EMBL" id="MGFJ01000011">
    <property type="protein sequence ID" value="OGM02871.1"/>
    <property type="molecule type" value="Genomic_DNA"/>
</dbReference>
<dbReference type="InterPro" id="IPR001223">
    <property type="entry name" value="Glyco_hydro18_cat"/>
</dbReference>
<comment type="caution">
    <text evidence="6">The sequence shown here is derived from an EMBL/GenBank/DDBJ whole genome shotgun (WGS) entry which is preliminary data.</text>
</comment>
<evidence type="ECO:0000313" key="6">
    <source>
        <dbReference type="EMBL" id="OGM02871.1"/>
    </source>
</evidence>
<dbReference type="Proteomes" id="UP000176198">
    <property type="component" value="Unassembled WGS sequence"/>
</dbReference>
<feature type="transmembrane region" description="Helical" evidence="4">
    <location>
        <begin position="5"/>
        <end position="25"/>
    </location>
</feature>
<dbReference type="SUPFAM" id="SSF51445">
    <property type="entry name" value="(Trans)glycosidases"/>
    <property type="match status" value="1"/>
</dbReference>
<keyword evidence="4" id="KW-0472">Membrane</keyword>
<dbReference type="Gene3D" id="3.10.50.10">
    <property type="match status" value="1"/>
</dbReference>
<dbReference type="InterPro" id="IPR011583">
    <property type="entry name" value="Chitinase_II/V-like_cat"/>
</dbReference>
<keyword evidence="3" id="KW-0146">Chitin degradation</keyword>
<dbReference type="PROSITE" id="PS51910">
    <property type="entry name" value="GH18_2"/>
    <property type="match status" value="1"/>
</dbReference>
<evidence type="ECO:0000256" key="4">
    <source>
        <dbReference type="SAM" id="Phobius"/>
    </source>
</evidence>
<reference evidence="6 7" key="1">
    <citation type="journal article" date="2016" name="Nat. Commun.">
        <title>Thousands of microbial genomes shed light on interconnected biogeochemical processes in an aquifer system.</title>
        <authorList>
            <person name="Anantharaman K."/>
            <person name="Brown C.T."/>
            <person name="Hug L.A."/>
            <person name="Sharon I."/>
            <person name="Castelle C.J."/>
            <person name="Probst A.J."/>
            <person name="Thomas B.C."/>
            <person name="Singh A."/>
            <person name="Wilkins M.J."/>
            <person name="Karaoz U."/>
            <person name="Brodie E.L."/>
            <person name="Williams K.H."/>
            <person name="Hubbard S.S."/>
            <person name="Banfield J.F."/>
        </authorList>
    </citation>
    <scope>NUCLEOTIDE SEQUENCE [LARGE SCALE GENOMIC DNA]</scope>
</reference>
<dbReference type="GO" id="GO:0006032">
    <property type="term" value="P:chitin catabolic process"/>
    <property type="evidence" value="ECO:0007669"/>
    <property type="project" value="UniProtKB-KW"/>
</dbReference>
<organism evidence="6 7">
    <name type="scientific">Candidatus Woesebacteria bacterium GWA1_41_8</name>
    <dbReference type="NCBI Taxonomy" id="1802471"/>
    <lineage>
        <taxon>Bacteria</taxon>
        <taxon>Candidatus Woeseibacteriota</taxon>
    </lineage>
</organism>
<dbReference type="GO" id="GO:0008843">
    <property type="term" value="F:endochitinase activity"/>
    <property type="evidence" value="ECO:0007669"/>
    <property type="project" value="UniProtKB-EC"/>
</dbReference>
<dbReference type="PANTHER" id="PTHR11177:SF317">
    <property type="entry name" value="CHITINASE 12-RELATED"/>
    <property type="match status" value="1"/>
</dbReference>
<protein>
    <recommendedName>
        <fullName evidence="2">chitinase</fullName>
        <ecNumber evidence="2">3.2.1.14</ecNumber>
    </recommendedName>
</protein>
<dbReference type="Gene3D" id="3.20.20.80">
    <property type="entry name" value="Glycosidases"/>
    <property type="match status" value="1"/>
</dbReference>
<dbReference type="Pfam" id="PF00704">
    <property type="entry name" value="Glyco_hydro_18"/>
    <property type="match status" value="1"/>
</dbReference>
<evidence type="ECO:0000259" key="5">
    <source>
        <dbReference type="PROSITE" id="PS51910"/>
    </source>
</evidence>
<keyword evidence="3" id="KW-0624">Polysaccharide degradation</keyword>
<accession>A0A1F7WJ91</accession>
<comment type="catalytic activity">
    <reaction evidence="1">
        <text>Random endo-hydrolysis of N-acetyl-beta-D-glucosaminide (1-&gt;4)-beta-linkages in chitin and chitodextrins.</text>
        <dbReference type="EC" id="3.2.1.14"/>
    </reaction>
</comment>
<keyword evidence="3" id="KW-0119">Carbohydrate metabolism</keyword>
<dbReference type="InterPro" id="IPR017853">
    <property type="entry name" value="GH"/>
</dbReference>
<dbReference type="PANTHER" id="PTHR11177">
    <property type="entry name" value="CHITINASE"/>
    <property type="match status" value="1"/>
</dbReference>
<evidence type="ECO:0000313" key="7">
    <source>
        <dbReference type="Proteomes" id="UP000176198"/>
    </source>
</evidence>
<keyword evidence="4" id="KW-0812">Transmembrane</keyword>
<dbReference type="GO" id="GO:0008061">
    <property type="term" value="F:chitin binding"/>
    <property type="evidence" value="ECO:0007669"/>
    <property type="project" value="InterPro"/>
</dbReference>
<dbReference type="InterPro" id="IPR029070">
    <property type="entry name" value="Chitinase_insertion_sf"/>
</dbReference>
<evidence type="ECO:0000256" key="3">
    <source>
        <dbReference type="ARBA" id="ARBA00023024"/>
    </source>
</evidence>
<sequence length="387" mass="42225">MIKKIFFGIFGLVTGAVLGYLLILYRGSEHSIQVTRTQPATISVSATPKVIGFLPYWLTSKAQEDYSDYITNLTIFGLTIDSDGSIKKLTKPTEGEPGWVALKNGRFDDSITTAKAKGLELSLLFFASNEEDIGQLLSQPKIHAQTLADQAAPIMKDYGFTDFNLDIESIPEASDEARLRFTAFTTELKKQLAANGINSLTVEVTGTDFVKSKLIDVVEVSKIADYLVIMGYDYHYPGSYVTGPVAPLYGGGTESEYDVDTAVKQAMRIMPPGKIILGIPLYGYEWESLRNFPRAAVIPGGGVTASTDRVKELLVTCTTCYLGKDSIANEAFIVQTVGSIYHQIFFPDSTSTSGKIDYAKENNLGGLALWALGYEDSSVLEPLVGYK</sequence>
<feature type="domain" description="GH18" evidence="5">
    <location>
        <begin position="48"/>
        <end position="387"/>
    </location>
</feature>
<dbReference type="SMART" id="SM00636">
    <property type="entry name" value="Glyco_18"/>
    <property type="match status" value="1"/>
</dbReference>
<proteinExistence type="predicted"/>
<dbReference type="GO" id="GO:0005975">
    <property type="term" value="P:carbohydrate metabolic process"/>
    <property type="evidence" value="ECO:0007669"/>
    <property type="project" value="InterPro"/>
</dbReference>
<dbReference type="AlphaFoldDB" id="A0A1F7WJ91"/>
<evidence type="ECO:0000256" key="1">
    <source>
        <dbReference type="ARBA" id="ARBA00000822"/>
    </source>
</evidence>
<keyword evidence="4" id="KW-1133">Transmembrane helix</keyword>
<dbReference type="EC" id="3.2.1.14" evidence="2"/>
<dbReference type="InterPro" id="IPR050314">
    <property type="entry name" value="Glycosyl_Hydrlase_18"/>
</dbReference>
<evidence type="ECO:0000256" key="2">
    <source>
        <dbReference type="ARBA" id="ARBA00012729"/>
    </source>
</evidence>
<gene>
    <name evidence="6" type="ORF">A2115_00055</name>
</gene>
<name>A0A1F7WJ91_9BACT</name>